<reference evidence="1 2" key="1">
    <citation type="submission" date="2016-05" db="EMBL/GenBank/DDBJ databases">
        <title>Niabella ginsenosidivorans BS26 whole genome sequencing.</title>
        <authorList>
            <person name="Im W.T."/>
            <person name="Siddiqi M.Z."/>
        </authorList>
    </citation>
    <scope>NUCLEOTIDE SEQUENCE [LARGE SCALE GENOMIC DNA]</scope>
    <source>
        <strain evidence="1 2">BS26</strain>
    </source>
</reference>
<evidence type="ECO:0008006" key="3">
    <source>
        <dbReference type="Google" id="ProtNLM"/>
    </source>
</evidence>
<evidence type="ECO:0000313" key="1">
    <source>
        <dbReference type="EMBL" id="ANH80061.1"/>
    </source>
</evidence>
<dbReference type="Proteomes" id="UP000077667">
    <property type="component" value="Chromosome"/>
</dbReference>
<gene>
    <name evidence="1" type="ORF">A8C56_02845</name>
</gene>
<name>A0A1A9I010_9BACT</name>
<dbReference type="OrthoDB" id="681079at2"/>
<dbReference type="EMBL" id="CP015772">
    <property type="protein sequence ID" value="ANH80061.1"/>
    <property type="molecule type" value="Genomic_DNA"/>
</dbReference>
<dbReference type="RefSeq" id="WP_067751790.1">
    <property type="nucleotide sequence ID" value="NZ_CP015772.1"/>
</dbReference>
<dbReference type="AlphaFoldDB" id="A0A1A9I010"/>
<protein>
    <recommendedName>
        <fullName evidence="3">Type IV secretion protein Rhs</fullName>
    </recommendedName>
</protein>
<keyword evidence="2" id="KW-1185">Reference proteome</keyword>
<accession>A0A1A9I010</accession>
<dbReference type="STRING" id="1176587.A8C56_02845"/>
<proteinExistence type="predicted"/>
<dbReference type="Gene3D" id="2.180.10.10">
    <property type="entry name" value="RHS repeat-associated core"/>
    <property type="match status" value="1"/>
</dbReference>
<evidence type="ECO:0000313" key="2">
    <source>
        <dbReference type="Proteomes" id="UP000077667"/>
    </source>
</evidence>
<organism evidence="1 2">
    <name type="scientific">Niabella ginsenosidivorans</name>
    <dbReference type="NCBI Taxonomy" id="1176587"/>
    <lineage>
        <taxon>Bacteria</taxon>
        <taxon>Pseudomonadati</taxon>
        <taxon>Bacteroidota</taxon>
        <taxon>Chitinophagia</taxon>
        <taxon>Chitinophagales</taxon>
        <taxon>Chitinophagaceae</taxon>
        <taxon>Niabella</taxon>
    </lineage>
</organism>
<dbReference type="KEGG" id="nia:A8C56_02845"/>
<sequence length="120" mass="13427">MAALRAISISTIAYNILNLPEQITVTGKGTISYQYDAAGNKLQKKVTEGSATKTTDYLGEMIFENNVLQHVAMEEGRICPNGTAFVYDYFLKDHLGNVRAMVQEDKTLLEETHYYPFGLI</sequence>